<dbReference type="SMART" id="SM00304">
    <property type="entry name" value="HAMP"/>
    <property type="match status" value="1"/>
</dbReference>
<dbReference type="GO" id="GO:0000155">
    <property type="term" value="F:phosphorelay sensor kinase activity"/>
    <property type="evidence" value="ECO:0007669"/>
    <property type="project" value="InterPro"/>
</dbReference>
<keyword evidence="12" id="KW-1185">Reference proteome</keyword>
<evidence type="ECO:0000256" key="7">
    <source>
        <dbReference type="ARBA" id="ARBA00022989"/>
    </source>
</evidence>
<protein>
    <recommendedName>
        <fullName evidence="10">HAMP domain-containing protein</fullName>
    </recommendedName>
</protein>
<feature type="domain" description="HAMP" evidence="10">
    <location>
        <begin position="319"/>
        <end position="371"/>
    </location>
</feature>
<dbReference type="Gene3D" id="6.10.340.10">
    <property type="match status" value="1"/>
</dbReference>
<dbReference type="AlphaFoldDB" id="A0A198AD90"/>
<evidence type="ECO:0000256" key="6">
    <source>
        <dbReference type="ARBA" id="ARBA00022777"/>
    </source>
</evidence>
<evidence type="ECO:0000256" key="4">
    <source>
        <dbReference type="ARBA" id="ARBA00022679"/>
    </source>
</evidence>
<dbReference type="Gene3D" id="3.30.565.10">
    <property type="entry name" value="Histidine kinase-like ATPase, C-terminal domain"/>
    <property type="match status" value="1"/>
</dbReference>
<dbReference type="SUPFAM" id="SSF55874">
    <property type="entry name" value="ATPase domain of HSP90 chaperone/DNA topoisomerase II/histidine kinase"/>
    <property type="match status" value="1"/>
</dbReference>
<evidence type="ECO:0000256" key="5">
    <source>
        <dbReference type="ARBA" id="ARBA00022692"/>
    </source>
</evidence>
<dbReference type="Pfam" id="PF06580">
    <property type="entry name" value="His_kinase"/>
    <property type="match status" value="1"/>
</dbReference>
<dbReference type="InterPro" id="IPR050640">
    <property type="entry name" value="Bact_2-comp_sensor_kinase"/>
</dbReference>
<keyword evidence="8 9" id="KW-0472">Membrane</keyword>
<evidence type="ECO:0000313" key="12">
    <source>
        <dbReference type="Proteomes" id="UP000078454"/>
    </source>
</evidence>
<dbReference type="GO" id="GO:0005886">
    <property type="term" value="C:plasma membrane"/>
    <property type="evidence" value="ECO:0007669"/>
    <property type="project" value="UniProtKB-SubCell"/>
</dbReference>
<reference evidence="11 12" key="1">
    <citation type="submission" date="2016-05" db="EMBL/GenBank/DDBJ databases">
        <title>Paenibacillus sp. 1ZS3-15 nov., isolated from the rhizosphere soil.</title>
        <authorList>
            <person name="Zhang X.X."/>
            <person name="Zhang J."/>
        </authorList>
    </citation>
    <scope>NUCLEOTIDE SEQUENCE [LARGE SCALE GENOMIC DNA]</scope>
    <source>
        <strain evidence="11 12">1ZS3-15</strain>
    </source>
</reference>
<evidence type="ECO:0000256" key="2">
    <source>
        <dbReference type="ARBA" id="ARBA00022475"/>
    </source>
</evidence>
<dbReference type="PROSITE" id="PS50885">
    <property type="entry name" value="HAMP"/>
    <property type="match status" value="1"/>
</dbReference>
<feature type="transmembrane region" description="Helical" evidence="9">
    <location>
        <begin position="21"/>
        <end position="41"/>
    </location>
</feature>
<dbReference type="InterPro" id="IPR010559">
    <property type="entry name" value="Sig_transdc_His_kin_internal"/>
</dbReference>
<dbReference type="Pfam" id="PF02743">
    <property type="entry name" value="dCache_1"/>
    <property type="match status" value="1"/>
</dbReference>
<dbReference type="Pfam" id="PF00672">
    <property type="entry name" value="HAMP"/>
    <property type="match status" value="1"/>
</dbReference>
<dbReference type="RefSeq" id="WP_068663887.1">
    <property type="nucleotide sequence ID" value="NZ_LYPB01000060.1"/>
</dbReference>
<dbReference type="CDD" id="cd06225">
    <property type="entry name" value="HAMP"/>
    <property type="match status" value="1"/>
</dbReference>
<gene>
    <name evidence="11" type="ORF">A8708_27265</name>
</gene>
<comment type="subcellular location">
    <subcellularLocation>
        <location evidence="1">Cell membrane</location>
        <topology evidence="1">Multi-pass membrane protein</topology>
    </subcellularLocation>
</comment>
<keyword evidence="3" id="KW-0597">Phosphoprotein</keyword>
<dbReference type="InterPro" id="IPR033479">
    <property type="entry name" value="dCache_1"/>
</dbReference>
<dbReference type="PANTHER" id="PTHR34220">
    <property type="entry name" value="SENSOR HISTIDINE KINASE YPDA"/>
    <property type="match status" value="1"/>
</dbReference>
<evidence type="ECO:0000313" key="11">
    <source>
        <dbReference type="EMBL" id="OAS19031.1"/>
    </source>
</evidence>
<dbReference type="InterPro" id="IPR003594">
    <property type="entry name" value="HATPase_dom"/>
</dbReference>
<proteinExistence type="predicted"/>
<name>A0A198AD90_9BACL</name>
<dbReference type="OrthoDB" id="9776552at2"/>
<evidence type="ECO:0000259" key="10">
    <source>
        <dbReference type="PROSITE" id="PS50885"/>
    </source>
</evidence>
<feature type="transmembrane region" description="Helical" evidence="9">
    <location>
        <begin position="298"/>
        <end position="322"/>
    </location>
</feature>
<keyword evidence="5 9" id="KW-0812">Transmembrane</keyword>
<dbReference type="InterPro" id="IPR003660">
    <property type="entry name" value="HAMP_dom"/>
</dbReference>
<keyword evidence="7 9" id="KW-1133">Transmembrane helix</keyword>
<keyword evidence="2" id="KW-1003">Cell membrane</keyword>
<evidence type="ECO:0000256" key="9">
    <source>
        <dbReference type="SAM" id="Phobius"/>
    </source>
</evidence>
<dbReference type="EMBL" id="LYPB01000060">
    <property type="protein sequence ID" value="OAS19031.1"/>
    <property type="molecule type" value="Genomic_DNA"/>
</dbReference>
<sequence>MQSEIWHWIVRLSLTKKLITVFVIGITVPIVTISMISYSSYSKSIEKNTALYVNQISQKILERVDQYVSDIKRVTGSQIYMQDIQESLANPNKTVEENNRLQNFVKGLNSLKNDTESVYIFDNYGNMYDSTKNDTIRADIRQQAVDLRQQVRNAQGSSIVISTQKITVGHTDKYYFSIARELKNTNSLEGIGMIIFDSRIQVIGDAVRELDEVTTGRTMVLDDQNTVIYDSEQRWISTNVASNELVRKAVGAQGSFKVTLEGKTYLTSYTTSEVTGWKQIVLIPVDHLTEETRVTRDFTMILVLLSITVALVTSAIIAIALTRPLRTLMRTMKQVNKENLDVQIPVKYSDEFGILAKHFNNMIRRINELVEEVYQTQNRKREAELRSLQHQINPHFIYNTLEVIRMTAEVKRDYEISEMTYNLGELLRYGILRGTDQVTIHKELDHLEKYVALQNFRFSKDIELEVNISEAHLSYPVIKLLFQPIVENAILHGFEMKEENCLITVSSYKDKQAIYFAVRDNGCGMEEAQLKMIRNALLGLQQENRNNIGIANVNERIVLQYGAPFGLQVSSEINVGTTVTIVLPVLEVWKESA</sequence>
<evidence type="ECO:0000256" key="8">
    <source>
        <dbReference type="ARBA" id="ARBA00023136"/>
    </source>
</evidence>
<dbReference type="Proteomes" id="UP000078454">
    <property type="component" value="Unassembled WGS sequence"/>
</dbReference>
<dbReference type="PANTHER" id="PTHR34220:SF7">
    <property type="entry name" value="SENSOR HISTIDINE KINASE YPDA"/>
    <property type="match status" value="1"/>
</dbReference>
<dbReference type="Pfam" id="PF02518">
    <property type="entry name" value="HATPase_c"/>
    <property type="match status" value="1"/>
</dbReference>
<dbReference type="Gene3D" id="3.30.450.20">
    <property type="entry name" value="PAS domain"/>
    <property type="match status" value="2"/>
</dbReference>
<accession>A0A198AD90</accession>
<comment type="caution">
    <text evidence="11">The sequence shown here is derived from an EMBL/GenBank/DDBJ whole genome shotgun (WGS) entry which is preliminary data.</text>
</comment>
<keyword evidence="4" id="KW-0808">Transferase</keyword>
<dbReference type="STRING" id="1850517.A8708_27265"/>
<evidence type="ECO:0000256" key="3">
    <source>
        <dbReference type="ARBA" id="ARBA00022553"/>
    </source>
</evidence>
<dbReference type="SUPFAM" id="SSF158472">
    <property type="entry name" value="HAMP domain-like"/>
    <property type="match status" value="1"/>
</dbReference>
<dbReference type="InterPro" id="IPR036890">
    <property type="entry name" value="HATPase_C_sf"/>
</dbReference>
<organism evidence="11 12">
    <name type="scientific">Paenibacillus oryzisoli</name>
    <dbReference type="NCBI Taxonomy" id="1850517"/>
    <lineage>
        <taxon>Bacteria</taxon>
        <taxon>Bacillati</taxon>
        <taxon>Bacillota</taxon>
        <taxon>Bacilli</taxon>
        <taxon>Bacillales</taxon>
        <taxon>Paenibacillaceae</taxon>
        <taxon>Paenibacillus</taxon>
    </lineage>
</organism>
<evidence type="ECO:0000256" key="1">
    <source>
        <dbReference type="ARBA" id="ARBA00004651"/>
    </source>
</evidence>
<keyword evidence="6" id="KW-0418">Kinase</keyword>